<dbReference type="InterPro" id="IPR036890">
    <property type="entry name" value="HATPase_C_sf"/>
</dbReference>
<dbReference type="Proteomes" id="UP000010843">
    <property type="component" value="Chromosome"/>
</dbReference>
<dbReference type="KEGG" id="npe:Natpe_2195"/>
<dbReference type="EMBL" id="CP003372">
    <property type="protein sequence ID" value="AGB32020.1"/>
    <property type="molecule type" value="Genomic_DNA"/>
</dbReference>
<dbReference type="eggNOG" id="arCOG02376">
    <property type="taxonomic scope" value="Archaea"/>
</dbReference>
<dbReference type="STRING" id="797303.Natpe_2195"/>
<dbReference type="HOGENOM" id="CLU_369064_0_0_2"/>
<evidence type="ECO:0000313" key="3">
    <source>
        <dbReference type="Proteomes" id="UP000010843"/>
    </source>
</evidence>
<dbReference type="RefSeq" id="WP_015299023.1">
    <property type="nucleotide sequence ID" value="NC_019962.1"/>
</dbReference>
<sequence length="910" mass="101988">MSGNFEGELSREFGTEFLMAESPKTVGETIEKLEEQFNVEWRALGREPNNYGTVQTQASSPMPCFVELKANADDAVLIRGFEENAPDGADPDEYPTMADAAEEFAPDDGEIEILADGTTPTNGNVLNLTVRDHGCGQPPDRFEDTFLGLHTPGVIKQNYSFTQGQYGMGGTGVLQFCGDRHRGCYKFVASASHQEPGNWSWSLIRQNREANQYEYCLVDGEIPRFDGEFGQSLVETVPGAETGDYGQEFGSFVKVYDYQMDVSRADISGQEGFLYKFERYVVESPLPVTMTETRDYSTSVTQNSTRGFLPTLNEPRNEKLLKGTETLKYDFTDVGSEILGERDIEVFLFKDEDELKEQETTTRSKSRFLQKTSGHRDMTGRTGIHKKHAVMFTVNGQTHGDQGLGFLKNQCGYSKVAQDTVVIVRFDDFANPDMSDLFKPTRDRLQEGKEETRCLKEGLKDALKQSDMLTDEEDRRRAKRGTNDAEFDTESFEDFVNENPEFASYVSSGRKISGPRLHPKTETTGEGDGPTVGAGDENDHPGDVESEDPDSLMLPTFLTGIEEYNPDGDHVLWDESDAGTMQVEVPINRRRKVRFATDAQDDYLTRDILSGELIASHSDLVRVTEIHNGVLTLTIEPLEDATPDESRMMTIRLTRPTLDEELLSELDYSRIDANEDTILESDDPVLECYRTLCPEPSEADKIDSVDTSPLYGHVEIKFTEEEEEKEPPTPSDSNGGSDTGGGGGDGNSGTDESDEGLAIPTIHTVYEKHWNFDPDAPDFNPDELEIDEDEFDSSIAREFDEDVIMRMDESLNGKISGLTITLNMDAAPLRSFIVNRNIKETYKEYVEDHYKNAVVFMAISQYRELKDKREGEFEEKEIGVTGIIENSIDGIGQILMPMLFTENEIERLAD</sequence>
<gene>
    <name evidence="2" type="ordered locus">Natpe_2195</name>
</gene>
<feature type="compositionally biased region" description="Gly residues" evidence="1">
    <location>
        <begin position="737"/>
        <end position="747"/>
    </location>
</feature>
<feature type="region of interest" description="Disordered" evidence="1">
    <location>
        <begin position="359"/>
        <end position="380"/>
    </location>
</feature>
<dbReference type="OrthoDB" id="359388at2157"/>
<name>L0JKF3_NATP1</name>
<reference evidence="3" key="1">
    <citation type="submission" date="2012-02" db="EMBL/GenBank/DDBJ databases">
        <title>Complete sequence of chromosome of Natrinema pellirubrum DSM 15624.</title>
        <authorList>
            <person name="Lucas S."/>
            <person name="Han J."/>
            <person name="Lapidus A."/>
            <person name="Cheng J.-F."/>
            <person name="Goodwin L."/>
            <person name="Pitluck S."/>
            <person name="Peters L."/>
            <person name="Teshima H."/>
            <person name="Detter J.C."/>
            <person name="Han C."/>
            <person name="Tapia R."/>
            <person name="Land M."/>
            <person name="Hauser L."/>
            <person name="Kyrpides N."/>
            <person name="Ivanova N."/>
            <person name="Pagani I."/>
            <person name="Sproer C."/>
            <person name="Anderson I."/>
            <person name="Woyke T."/>
        </authorList>
    </citation>
    <scope>NUCLEOTIDE SEQUENCE [LARGE SCALE GENOMIC DNA]</scope>
    <source>
        <strain evidence="3">DSM 15624 / JCM 10476 / NCIMB 786</strain>
    </source>
</reference>
<evidence type="ECO:0000256" key="1">
    <source>
        <dbReference type="SAM" id="MobiDB-lite"/>
    </source>
</evidence>
<proteinExistence type="predicted"/>
<organism evidence="2 3">
    <name type="scientific">Natrinema pellirubrum (strain DSM 15624 / CIP 106293 / JCM 10476 / NCIMB 786 / 157)</name>
    <dbReference type="NCBI Taxonomy" id="797303"/>
    <lineage>
        <taxon>Archaea</taxon>
        <taxon>Methanobacteriati</taxon>
        <taxon>Methanobacteriota</taxon>
        <taxon>Stenosarchaea group</taxon>
        <taxon>Halobacteria</taxon>
        <taxon>Halobacteriales</taxon>
        <taxon>Natrialbaceae</taxon>
        <taxon>Natrinema</taxon>
    </lineage>
</organism>
<dbReference type="SUPFAM" id="SSF55874">
    <property type="entry name" value="ATPase domain of HSP90 chaperone/DNA topoisomerase II/histidine kinase"/>
    <property type="match status" value="1"/>
</dbReference>
<protein>
    <submittedName>
        <fullName evidence="2">Uncharacterized protein</fullName>
    </submittedName>
</protein>
<dbReference type="GeneID" id="43321535"/>
<accession>L0JKF3</accession>
<evidence type="ECO:0000313" key="2">
    <source>
        <dbReference type="EMBL" id="AGB32020.1"/>
    </source>
</evidence>
<feature type="region of interest" description="Disordered" evidence="1">
    <location>
        <begin position="506"/>
        <end position="549"/>
    </location>
</feature>
<feature type="compositionally biased region" description="Polar residues" evidence="1">
    <location>
        <begin position="363"/>
        <end position="372"/>
    </location>
</feature>
<dbReference type="AlphaFoldDB" id="L0JKF3"/>
<feature type="region of interest" description="Disordered" evidence="1">
    <location>
        <begin position="464"/>
        <end position="485"/>
    </location>
</feature>
<feature type="region of interest" description="Disordered" evidence="1">
    <location>
        <begin position="717"/>
        <end position="755"/>
    </location>
</feature>